<protein>
    <recommendedName>
        <fullName evidence="9">Amine oxidase domain-containing protein</fullName>
    </recommendedName>
</protein>
<evidence type="ECO:0000256" key="8">
    <source>
        <dbReference type="SAM" id="SignalP"/>
    </source>
</evidence>
<dbReference type="GO" id="GO:0006598">
    <property type="term" value="P:polyamine catabolic process"/>
    <property type="evidence" value="ECO:0007669"/>
    <property type="project" value="TreeGrafter"/>
</dbReference>
<feature type="signal peptide" evidence="8">
    <location>
        <begin position="1"/>
        <end position="21"/>
    </location>
</feature>
<evidence type="ECO:0000256" key="6">
    <source>
        <dbReference type="ARBA" id="ARBA00023002"/>
    </source>
</evidence>
<dbReference type="InterPro" id="IPR002937">
    <property type="entry name" value="Amino_oxidase"/>
</dbReference>
<evidence type="ECO:0000256" key="1">
    <source>
        <dbReference type="ARBA" id="ARBA00001974"/>
    </source>
</evidence>
<dbReference type="STRING" id="3469.A0A4Y7JUF8"/>
<evidence type="ECO:0000259" key="9">
    <source>
        <dbReference type="Pfam" id="PF01593"/>
    </source>
</evidence>
<name>A0A4Y7JUF8_PAPSO</name>
<dbReference type="InterPro" id="IPR036188">
    <property type="entry name" value="FAD/NAD-bd_sf"/>
</dbReference>
<dbReference type="FunFam" id="3.90.660.10:FF:000012">
    <property type="entry name" value="Polyamine oxidase 1"/>
    <property type="match status" value="1"/>
</dbReference>
<evidence type="ECO:0000256" key="4">
    <source>
        <dbReference type="ARBA" id="ARBA00022630"/>
    </source>
</evidence>
<dbReference type="Gene3D" id="3.50.50.60">
    <property type="entry name" value="FAD/NAD(P)-binding domain"/>
    <property type="match status" value="1"/>
</dbReference>
<proteinExistence type="inferred from homology"/>
<evidence type="ECO:0000256" key="2">
    <source>
        <dbReference type="ARBA" id="ARBA00004723"/>
    </source>
</evidence>
<keyword evidence="11" id="KW-1185">Reference proteome</keyword>
<dbReference type="OrthoDB" id="5046242at2759"/>
<comment type="cofactor">
    <cofactor evidence="1">
        <name>FAD</name>
        <dbReference type="ChEBI" id="CHEBI:57692"/>
    </cofactor>
</comment>
<evidence type="ECO:0000313" key="11">
    <source>
        <dbReference type="Proteomes" id="UP000316621"/>
    </source>
</evidence>
<keyword evidence="6" id="KW-0560">Oxidoreductase</keyword>
<dbReference type="OMA" id="NDINIQP"/>
<feature type="binding site" evidence="7">
    <location>
        <position position="41"/>
    </location>
    <ligand>
        <name>FAD</name>
        <dbReference type="ChEBI" id="CHEBI:57692"/>
    </ligand>
</feature>
<dbReference type="GO" id="GO:0050660">
    <property type="term" value="F:flavin adenine dinucleotide binding"/>
    <property type="evidence" value="ECO:0007669"/>
    <property type="project" value="UniProtKB-ARBA"/>
</dbReference>
<organism evidence="10 11">
    <name type="scientific">Papaver somniferum</name>
    <name type="common">Opium poppy</name>
    <dbReference type="NCBI Taxonomy" id="3469"/>
    <lineage>
        <taxon>Eukaryota</taxon>
        <taxon>Viridiplantae</taxon>
        <taxon>Streptophyta</taxon>
        <taxon>Embryophyta</taxon>
        <taxon>Tracheophyta</taxon>
        <taxon>Spermatophyta</taxon>
        <taxon>Magnoliopsida</taxon>
        <taxon>Ranunculales</taxon>
        <taxon>Papaveraceae</taxon>
        <taxon>Papaveroideae</taxon>
        <taxon>Papaver</taxon>
    </lineage>
</organism>
<accession>A0A4Y7JUF8</accession>
<dbReference type="Gene3D" id="3.90.660.10">
    <property type="match status" value="1"/>
</dbReference>
<dbReference type="InterPro" id="IPR001613">
    <property type="entry name" value="Flavin_amine_oxidase"/>
</dbReference>
<keyword evidence="5" id="KW-0274">FAD</keyword>
<reference evidence="10 11" key="1">
    <citation type="journal article" date="2018" name="Science">
        <title>The opium poppy genome and morphinan production.</title>
        <authorList>
            <person name="Guo L."/>
            <person name="Winzer T."/>
            <person name="Yang X."/>
            <person name="Li Y."/>
            <person name="Ning Z."/>
            <person name="He Z."/>
            <person name="Teodor R."/>
            <person name="Lu Y."/>
            <person name="Bowser T.A."/>
            <person name="Graham I.A."/>
            <person name="Ye K."/>
        </authorList>
    </citation>
    <scope>NUCLEOTIDE SEQUENCE [LARGE SCALE GENOMIC DNA]</scope>
    <source>
        <strain evidence="11">cv. HN1</strain>
        <tissue evidence="10">Leaves</tissue>
    </source>
</reference>
<dbReference type="AlphaFoldDB" id="A0A4Y7JUF8"/>
<feature type="chain" id="PRO_5021253282" description="Amine oxidase domain-containing protein" evidence="8">
    <location>
        <begin position="22"/>
        <end position="489"/>
    </location>
</feature>
<feature type="domain" description="Amine oxidase" evidence="9">
    <location>
        <begin position="40"/>
        <end position="474"/>
    </location>
</feature>
<dbReference type="PRINTS" id="PR00757">
    <property type="entry name" value="AMINEOXDASEF"/>
</dbReference>
<dbReference type="EMBL" id="CM010719">
    <property type="protein sequence ID" value="RZC63581.1"/>
    <property type="molecule type" value="Genomic_DNA"/>
</dbReference>
<dbReference type="SUPFAM" id="SSF51905">
    <property type="entry name" value="FAD/NAD(P)-binding domain"/>
    <property type="match status" value="1"/>
</dbReference>
<feature type="binding site" evidence="7">
    <location>
        <position position="258"/>
    </location>
    <ligand>
        <name>FAD</name>
        <dbReference type="ChEBI" id="CHEBI:57692"/>
    </ligand>
</feature>
<dbReference type="SUPFAM" id="SSF54373">
    <property type="entry name" value="FAD-linked reductases, C-terminal domain"/>
    <property type="match status" value="1"/>
</dbReference>
<keyword evidence="4" id="KW-0285">Flavoprotein</keyword>
<comment type="pathway">
    <text evidence="2">Amine and polyamine degradation; spermine degradation.</text>
</comment>
<feature type="binding site" evidence="7">
    <location>
        <begin position="61"/>
        <end position="62"/>
    </location>
    <ligand>
        <name>FAD</name>
        <dbReference type="ChEBI" id="CHEBI:57692"/>
    </ligand>
</feature>
<sequence>MGKRALLSVLLLVVIIDHCTPGNVATETASSTVIVVGAGMSGISAAKRLSDAGIKDILVLEATDRIGGRIKKTNFAGLSVELGANWVEGVNGNKVNPIWTMANKIGLKTFYSQWNNISANIYKQKGGLYNVSVAEKAYNSMNELYEFSRNCSVLLSRHREEDISVLVSQRLNNKIPSTPLEMAIDYFSCDSSFGEPPRVTSLQNTQPLPTYTNFGEDSYFVADSRGYESVVHYIAKKFLKTNKAGEISDPRLKLNKVVTEIQYSRNGVVVKTEDGKAYGTAYVMVSVSIGVLQTNLINFVPDLPYSKLLAIYQFDMSIYTKIFLKFPYKFWPTGNGTESFIYAHEKRGYYTDWQHLETEYPGANILLATVTDDESRRIEQQSNSQTKEEIMDVLRNMFGKNIPDATDILVPKWWSNKFYKGTFSNWPVGVSRYEFDQIRAPVGRVYFTGEHTSENYNGYVHGAYLAGIDSANILINCAKNKMCNYDIKP</sequence>
<dbReference type="PANTHER" id="PTHR10742">
    <property type="entry name" value="FLAVIN MONOAMINE OXIDASE"/>
    <property type="match status" value="1"/>
</dbReference>
<keyword evidence="8" id="KW-0732">Signal</keyword>
<dbReference type="Gramene" id="RZC63581">
    <property type="protein sequence ID" value="RZC63581"/>
    <property type="gene ID" value="C5167_025334"/>
</dbReference>
<evidence type="ECO:0000256" key="5">
    <source>
        <dbReference type="ARBA" id="ARBA00022827"/>
    </source>
</evidence>
<dbReference type="GO" id="GO:0046592">
    <property type="term" value="F:polyamine oxidase activity"/>
    <property type="evidence" value="ECO:0007669"/>
    <property type="project" value="UniProtKB-ARBA"/>
</dbReference>
<gene>
    <name evidence="10" type="ORF">C5167_025334</name>
</gene>
<dbReference type="Proteomes" id="UP000316621">
    <property type="component" value="Chromosome 5"/>
</dbReference>
<evidence type="ECO:0000256" key="7">
    <source>
        <dbReference type="PIRSR" id="PIRSR601613-1"/>
    </source>
</evidence>
<dbReference type="Pfam" id="PF01593">
    <property type="entry name" value="Amino_oxidase"/>
    <property type="match status" value="1"/>
</dbReference>
<evidence type="ECO:0000313" key="10">
    <source>
        <dbReference type="EMBL" id="RZC63581.1"/>
    </source>
</evidence>
<evidence type="ECO:0000256" key="3">
    <source>
        <dbReference type="ARBA" id="ARBA00005995"/>
    </source>
</evidence>
<dbReference type="PANTHER" id="PTHR10742:SF313">
    <property type="entry name" value="AMINE OXIDASE"/>
    <property type="match status" value="1"/>
</dbReference>
<dbReference type="InterPro" id="IPR050281">
    <property type="entry name" value="Flavin_monoamine_oxidase"/>
</dbReference>
<comment type="similarity">
    <text evidence="3">Belongs to the flavin monoamine oxidase family.</text>
</comment>